<evidence type="ECO:0000256" key="5">
    <source>
        <dbReference type="ARBA" id="ARBA00022833"/>
    </source>
</evidence>
<evidence type="ECO:0000313" key="12">
    <source>
        <dbReference type="Proteomes" id="UP000669903"/>
    </source>
</evidence>
<accession>A0A836EWK4</accession>
<comment type="caution">
    <text evidence="11">The sequence shown here is derived from an EMBL/GenBank/DDBJ whole genome shotgun (WGS) entry which is preliminary data.</text>
</comment>
<feature type="non-terminal residue" evidence="11">
    <location>
        <position position="986"/>
    </location>
</feature>
<proteinExistence type="inferred from homology"/>
<dbReference type="SUPFAM" id="SSF63411">
    <property type="entry name" value="LuxS/MPP-like metallohydrolase"/>
    <property type="match status" value="4"/>
</dbReference>
<feature type="non-terminal residue" evidence="11">
    <location>
        <position position="1"/>
    </location>
</feature>
<evidence type="ECO:0000259" key="9">
    <source>
        <dbReference type="Pfam" id="PF05193"/>
    </source>
</evidence>
<evidence type="ECO:0000259" key="8">
    <source>
        <dbReference type="Pfam" id="PF00675"/>
    </source>
</evidence>
<dbReference type="PROSITE" id="PS00143">
    <property type="entry name" value="INSULINASE"/>
    <property type="match status" value="1"/>
</dbReference>
<evidence type="ECO:0000313" key="11">
    <source>
        <dbReference type="EMBL" id="KAG5331268.1"/>
    </source>
</evidence>
<feature type="domain" description="Peptidase M16 middle/third" evidence="10">
    <location>
        <begin position="417"/>
        <end position="690"/>
    </location>
</feature>
<dbReference type="InterPro" id="IPR032632">
    <property type="entry name" value="Peptidase_M16_M"/>
</dbReference>
<dbReference type="GO" id="GO:0006508">
    <property type="term" value="P:proteolysis"/>
    <property type="evidence" value="ECO:0007669"/>
    <property type="project" value="UniProtKB-KW"/>
</dbReference>
<dbReference type="GO" id="GO:0046872">
    <property type="term" value="F:metal ion binding"/>
    <property type="evidence" value="ECO:0007669"/>
    <property type="project" value="UniProtKB-KW"/>
</dbReference>
<keyword evidence="12" id="KW-1185">Reference proteome</keyword>
<dbReference type="PANTHER" id="PTHR43690:SF18">
    <property type="entry name" value="INSULIN-DEGRADING ENZYME-RELATED"/>
    <property type="match status" value="1"/>
</dbReference>
<name>A0A836EWK4_9HYME</name>
<keyword evidence="4" id="KW-0378">Hydrolase</keyword>
<evidence type="ECO:0000256" key="2">
    <source>
        <dbReference type="ARBA" id="ARBA00022670"/>
    </source>
</evidence>
<dbReference type="EMBL" id="JAANIC010005572">
    <property type="protein sequence ID" value="KAG5331268.1"/>
    <property type="molecule type" value="Genomic_DNA"/>
</dbReference>
<evidence type="ECO:0000256" key="7">
    <source>
        <dbReference type="RuleBase" id="RU004447"/>
    </source>
</evidence>
<dbReference type="FunFam" id="3.30.830.10:FF:000005">
    <property type="entry name" value="nardilysin isoform X1"/>
    <property type="match status" value="1"/>
</dbReference>
<dbReference type="Pfam" id="PF05193">
    <property type="entry name" value="Peptidase_M16_C"/>
    <property type="match status" value="1"/>
</dbReference>
<keyword evidence="2" id="KW-0645">Protease</keyword>
<dbReference type="Gene3D" id="3.30.830.10">
    <property type="entry name" value="Metalloenzyme, LuxS/M16 peptidase-like"/>
    <property type="match status" value="4"/>
</dbReference>
<keyword evidence="3" id="KW-0479">Metal-binding</keyword>
<dbReference type="Pfam" id="PF16187">
    <property type="entry name" value="Peptidase_M16_M"/>
    <property type="match status" value="1"/>
</dbReference>
<keyword evidence="5" id="KW-0862">Zinc</keyword>
<dbReference type="InterPro" id="IPR050626">
    <property type="entry name" value="Peptidase_M16"/>
</dbReference>
<protein>
    <submittedName>
        <fullName evidence="11">NRDC protein</fullName>
    </submittedName>
</protein>
<dbReference type="AlphaFoldDB" id="A0A836EWK4"/>
<evidence type="ECO:0000256" key="4">
    <source>
        <dbReference type="ARBA" id="ARBA00022801"/>
    </source>
</evidence>
<evidence type="ECO:0000256" key="3">
    <source>
        <dbReference type="ARBA" id="ARBA00022723"/>
    </source>
</evidence>
<feature type="domain" description="Peptidase M16 N-terminal" evidence="8">
    <location>
        <begin position="72"/>
        <end position="179"/>
    </location>
</feature>
<feature type="domain" description="Peptidase M16 C-terminal" evidence="9">
    <location>
        <begin position="224"/>
        <end position="405"/>
    </location>
</feature>
<dbReference type="PANTHER" id="PTHR43690">
    <property type="entry name" value="NARDILYSIN"/>
    <property type="match status" value="1"/>
</dbReference>
<evidence type="ECO:0000259" key="10">
    <source>
        <dbReference type="Pfam" id="PF16187"/>
    </source>
</evidence>
<dbReference type="Proteomes" id="UP000669903">
    <property type="component" value="Unassembled WGS sequence"/>
</dbReference>
<gene>
    <name evidence="11" type="primary">Nrdc_6</name>
    <name evidence="11" type="ORF">G6Z76_0010915</name>
</gene>
<dbReference type="InterPro" id="IPR011765">
    <property type="entry name" value="Pept_M16_N"/>
</dbReference>
<evidence type="ECO:0000256" key="1">
    <source>
        <dbReference type="ARBA" id="ARBA00007261"/>
    </source>
</evidence>
<reference evidence="11" key="1">
    <citation type="submission" date="2020-03" db="EMBL/GenBank/DDBJ databases">
        <title>Relaxed selection underlies rapid genomic changes in the transitions from sociality to social parasitism in ants.</title>
        <authorList>
            <person name="Bi X."/>
        </authorList>
    </citation>
    <scope>NUCLEOTIDE SEQUENCE</scope>
    <source>
        <strain evidence="11">BGI-DK2014a</strain>
        <tissue evidence="11">Whole body</tissue>
    </source>
</reference>
<dbReference type="InterPro" id="IPR007863">
    <property type="entry name" value="Peptidase_M16_C"/>
</dbReference>
<comment type="similarity">
    <text evidence="1 7">Belongs to the peptidase M16 family.</text>
</comment>
<sequence length="986" mass="116028">MSETERRTEGKKYLESPDKSEYDKAEYRVIRLQNGLTALLISGLEGTNFDDMNYKDHDEFSPAKRFKRDISKAFCGLCVKVGSFNDPLDLPGLAHLLERMVFMGSKKYPENFNEFVSLYGGTTDSGTDCEYTRFYFDVSVKQLEPTLDHFVQFFIDHPPLMKKNAIMREREVIEHEFQSSFLFCDKNRKELILADNARIRPPPNRFHWKALTSHNTIDDDKLNEELHKFKERHYSAHRMTLAIQARLPLDTLEKYVTDSFAGILSNRLSFDISPKFENDQFFDTVVSKNMYKIRSIKDISQLHVIWILPSILNQYRSKPFKYISSIIENKGSGSLISYLRKKMWALDLFCGNCDNDNGFGYNSMYVLFEIIVELSCKGQQHLNDVLVAIFSFIKLVKRAGPQEWIYNVFYKIGKNNFRFFNKNDDVFDLCKSMHFYPSRDYLTGKHNYFEYNPAAIQECLNFLTPETVNIMNFGYDLDLGTTCFKIYCSITALPKKRIEYWKSIEPLPDFNLPLFNASLIDNISLIPVSAETSKYPVNVYYDDILEIWYRPKFYWPMCHINLHIVCSLKIKTPEDAALLDMYCNVLKYLLIEELHPAVTTGFNYDIDVSEEAIGITIQMSGFGQKLPTLLMIIVKCIVHLASVSKDLFEVIKTQQLKTYYNKFMETEEFIKNVKLWILKSPYYTYVHKYESLYKYINFEDFQGFVKSFNNFLSIQCLVQGNITKGRTINIIQSFITRINCHHSRNITKQFIRVAKIPVRKSNYYKLKNINHTYVNSVVTNYYQVGVATIESSVLIELMLMIMKEPLRNQLRTEGLIYVSCDRRDINKILGYSITVYIQAYKYTFEYVDHLIEDFLISFKMMLMQFSESKLDHVKEELRILKQHDDAEILKNEVNRNWSEIMKQKYIFNRYEREALAIENINMNKLITFFERYTRIKHQLKKLSVCVEGTPKEIVLNAESRKKDMHSFSDYVIDNLQNSIEILRYYA</sequence>
<organism evidence="11 12">
    <name type="scientific">Acromyrmex charruanus</name>
    <dbReference type="NCBI Taxonomy" id="2715315"/>
    <lineage>
        <taxon>Eukaryota</taxon>
        <taxon>Metazoa</taxon>
        <taxon>Ecdysozoa</taxon>
        <taxon>Arthropoda</taxon>
        <taxon>Hexapoda</taxon>
        <taxon>Insecta</taxon>
        <taxon>Pterygota</taxon>
        <taxon>Neoptera</taxon>
        <taxon>Endopterygota</taxon>
        <taxon>Hymenoptera</taxon>
        <taxon>Apocrita</taxon>
        <taxon>Aculeata</taxon>
        <taxon>Formicoidea</taxon>
        <taxon>Formicidae</taxon>
        <taxon>Myrmicinae</taxon>
        <taxon>Acromyrmex</taxon>
    </lineage>
</organism>
<evidence type="ECO:0000256" key="6">
    <source>
        <dbReference type="ARBA" id="ARBA00023049"/>
    </source>
</evidence>
<dbReference type="GO" id="GO:0004222">
    <property type="term" value="F:metalloendopeptidase activity"/>
    <property type="evidence" value="ECO:0007669"/>
    <property type="project" value="InterPro"/>
</dbReference>
<dbReference type="InterPro" id="IPR001431">
    <property type="entry name" value="Pept_M16_Zn_BS"/>
</dbReference>
<keyword evidence="6" id="KW-0482">Metalloprotease</keyword>
<dbReference type="InterPro" id="IPR011249">
    <property type="entry name" value="Metalloenz_LuxS/M16"/>
</dbReference>
<dbReference type="Pfam" id="PF00675">
    <property type="entry name" value="Peptidase_M16"/>
    <property type="match status" value="1"/>
</dbReference>